<feature type="transmembrane region" description="Helical" evidence="1">
    <location>
        <begin position="115"/>
        <end position="134"/>
    </location>
</feature>
<keyword evidence="1" id="KW-0812">Transmembrane</keyword>
<evidence type="ECO:0000313" key="3">
    <source>
        <dbReference type="Proteomes" id="UP000002640"/>
    </source>
</evidence>
<dbReference type="RefSeq" id="XP_009527262.1">
    <property type="nucleotide sequence ID" value="XM_009528967.1"/>
</dbReference>
<keyword evidence="1" id="KW-0472">Membrane</keyword>
<organism evidence="2 3">
    <name type="scientific">Phytophthora sojae (strain P6497)</name>
    <name type="common">Soybean stem and root rot agent</name>
    <name type="synonym">Phytophthora megasperma f. sp. glycines</name>
    <dbReference type="NCBI Taxonomy" id="1094619"/>
    <lineage>
        <taxon>Eukaryota</taxon>
        <taxon>Sar</taxon>
        <taxon>Stramenopiles</taxon>
        <taxon>Oomycota</taxon>
        <taxon>Peronosporomycetes</taxon>
        <taxon>Peronosporales</taxon>
        <taxon>Peronosporaceae</taxon>
        <taxon>Phytophthora</taxon>
    </lineage>
</organism>
<accession>G4ZJD0</accession>
<dbReference type="InParanoid" id="G4ZJD0"/>
<proteinExistence type="predicted"/>
<feature type="transmembrane region" description="Helical" evidence="1">
    <location>
        <begin position="43"/>
        <end position="62"/>
    </location>
</feature>
<feature type="transmembrane region" description="Helical" evidence="1">
    <location>
        <begin position="82"/>
        <end position="103"/>
    </location>
</feature>
<name>G4ZJD0_PHYSP</name>
<reference evidence="2 3" key="1">
    <citation type="journal article" date="2006" name="Science">
        <title>Phytophthora genome sequences uncover evolutionary origins and mechanisms of pathogenesis.</title>
        <authorList>
            <person name="Tyler B.M."/>
            <person name="Tripathy S."/>
            <person name="Zhang X."/>
            <person name="Dehal P."/>
            <person name="Jiang R.H."/>
            <person name="Aerts A."/>
            <person name="Arredondo F.D."/>
            <person name="Baxter L."/>
            <person name="Bensasson D."/>
            <person name="Beynon J.L."/>
            <person name="Chapman J."/>
            <person name="Damasceno C.M."/>
            <person name="Dorrance A.E."/>
            <person name="Dou D."/>
            <person name="Dickerman A.W."/>
            <person name="Dubchak I.L."/>
            <person name="Garbelotto M."/>
            <person name="Gijzen M."/>
            <person name="Gordon S.G."/>
            <person name="Govers F."/>
            <person name="Grunwald N.J."/>
            <person name="Huang W."/>
            <person name="Ivors K.L."/>
            <person name="Jones R.W."/>
            <person name="Kamoun S."/>
            <person name="Krampis K."/>
            <person name="Lamour K.H."/>
            <person name="Lee M.K."/>
            <person name="McDonald W.H."/>
            <person name="Medina M."/>
            <person name="Meijer H.J."/>
            <person name="Nordberg E.K."/>
            <person name="Maclean D.J."/>
            <person name="Ospina-Giraldo M.D."/>
            <person name="Morris P.F."/>
            <person name="Phuntumart V."/>
            <person name="Putnam N.H."/>
            <person name="Rash S."/>
            <person name="Rose J.K."/>
            <person name="Sakihama Y."/>
            <person name="Salamov A.A."/>
            <person name="Savidor A."/>
            <person name="Scheuring C.F."/>
            <person name="Smith B.M."/>
            <person name="Sobral B.W."/>
            <person name="Terry A."/>
            <person name="Torto-Alalibo T.A."/>
            <person name="Win J."/>
            <person name="Xu Z."/>
            <person name="Zhang H."/>
            <person name="Grigoriev I.V."/>
            <person name="Rokhsar D.S."/>
            <person name="Boore J.L."/>
        </authorList>
    </citation>
    <scope>NUCLEOTIDE SEQUENCE [LARGE SCALE GENOMIC DNA]</scope>
    <source>
        <strain evidence="2 3">P6497</strain>
    </source>
</reference>
<keyword evidence="3" id="KW-1185">Reference proteome</keyword>
<gene>
    <name evidence="2" type="ORF">PHYSODRAFT_332045</name>
</gene>
<dbReference type="EMBL" id="JH159154">
    <property type="protein sequence ID" value="EGZ18204.1"/>
    <property type="molecule type" value="Genomic_DNA"/>
</dbReference>
<dbReference type="OMA" id="FEYMHEI"/>
<protein>
    <submittedName>
        <fullName evidence="2">Uncharacterized protein</fullName>
    </submittedName>
</protein>
<dbReference type="GeneID" id="20646379"/>
<dbReference type="Proteomes" id="UP000002640">
    <property type="component" value="Unassembled WGS sequence"/>
</dbReference>
<dbReference type="KEGG" id="psoj:PHYSODRAFT_332045"/>
<dbReference type="AlphaFoldDB" id="G4ZJD0"/>
<sequence>MLALPGRKVFNAWKRLQVSYCGGKYSIQRALALEAHSKNTSPLHVLLICFGTLLPMVALVLVQELIPLQDPSGGWRVNYGFWIRATLLLATGVRTVTVQATYFIDGVQISTRRQLLLAVCVSIVMTALSVTIASNVIFPIPFFIISTAPIGCVVHLVLFRVIVGSRVMRNMVTHRSQLANYSNFVNSQALMALVFPAYEALFRATEGSRYQLLVIPLLPVIKVGIKNIVLRCTSQLEDMMPEAVIFTVDLFYGIYMATCMQSSESIATVVVITLTDQVQSLTMLYGLHRRTTTILQRLCDTIGAEPENTNLLSGLCSLCQDPEKFEKQTQRGVRKRSCLPQVLSIEDMGLLEMLDKIPSKSASINESLEAIFTTECLVIAAYLEFVIPLLYCCYILAMVRLPSARYHSEMAGITLENVLGTVFPLFIYGLIQALSFVVLVVMIKRNCGIQALHQLAFVLETQMPLIQDKLMFWPTMTFCFRVAHFGVDFTFKFVQR</sequence>
<evidence type="ECO:0000256" key="1">
    <source>
        <dbReference type="SAM" id="Phobius"/>
    </source>
</evidence>
<feature type="transmembrane region" description="Helical" evidence="1">
    <location>
        <begin position="376"/>
        <end position="399"/>
    </location>
</feature>
<keyword evidence="1" id="KW-1133">Transmembrane helix</keyword>
<evidence type="ECO:0000313" key="2">
    <source>
        <dbReference type="EMBL" id="EGZ18204.1"/>
    </source>
</evidence>
<feature type="transmembrane region" description="Helical" evidence="1">
    <location>
        <begin position="419"/>
        <end position="443"/>
    </location>
</feature>
<feature type="transmembrane region" description="Helical" evidence="1">
    <location>
        <begin position="140"/>
        <end position="163"/>
    </location>
</feature>